<feature type="region of interest" description="Disordered" evidence="7">
    <location>
        <begin position="434"/>
        <end position="454"/>
    </location>
</feature>
<evidence type="ECO:0000313" key="11">
    <source>
        <dbReference type="Proteomes" id="UP000621510"/>
    </source>
</evidence>
<dbReference type="InterPro" id="IPR005828">
    <property type="entry name" value="MFS_sugar_transport-like"/>
</dbReference>
<dbReference type="InterPro" id="IPR020846">
    <property type="entry name" value="MFS_dom"/>
</dbReference>
<keyword evidence="6 8" id="KW-0472">Membrane</keyword>
<dbReference type="CDD" id="cd17369">
    <property type="entry name" value="MFS_ShiA_like"/>
    <property type="match status" value="1"/>
</dbReference>
<dbReference type="RefSeq" id="WP_201850259.1">
    <property type="nucleotide sequence ID" value="NZ_JAERRG010000003.1"/>
</dbReference>
<feature type="transmembrane region" description="Helical" evidence="8">
    <location>
        <begin position="282"/>
        <end position="304"/>
    </location>
</feature>
<gene>
    <name evidence="10" type="ORF">JK364_11315</name>
</gene>
<feature type="transmembrane region" description="Helical" evidence="8">
    <location>
        <begin position="370"/>
        <end position="397"/>
    </location>
</feature>
<feature type="transmembrane region" description="Helical" evidence="8">
    <location>
        <begin position="336"/>
        <end position="358"/>
    </location>
</feature>
<dbReference type="InterPro" id="IPR011701">
    <property type="entry name" value="MFS"/>
</dbReference>
<sequence>MPPPAPAGEATWNEAKARHAARASFLGSMLEYYDFYVYGSAAALIFNDVFFTRAHGAIGTLASLATFGVGYVARPVGGMVLGHFGDRVGRKKVMLFTLVLMGASTFLIGCLPSYRSMGILAPVLLVLLRLAQGFSAGGEQAGANSLTLEHAPPHRRAFYTSWTLTGTQAGFILASLMFLAVSTLPDRQLFAWGWRIPFWASAVVVVVAYWVRRRLEEPQEFRQKMEHDRTARLPGVAVLRSQPRDVLRVALCQFNSVGGSIFSVFALAYATGDTVGLSRTTMLWVAIFANAFALVSQPLLALLADRIGRKPVFIGGALGFAVTMFLYLHALSTANIPYIYIAAFLVTSCFFSCLNATWPSMYGEWFSTPVRYSGTAIGTQVGVGFAGFAPTIAYAILGDGPGGWIPVAVLVAVAMGIAAVSCATGRETYRTPMSELGKPMEPAAAHVPQPSGTR</sequence>
<name>A0ABS1PKQ2_9ACTN</name>
<evidence type="ECO:0000313" key="10">
    <source>
        <dbReference type="EMBL" id="MBL1112977.1"/>
    </source>
</evidence>
<dbReference type="PANTHER" id="PTHR43045:SF1">
    <property type="entry name" value="SHIKIMATE TRANSPORTER"/>
    <property type="match status" value="1"/>
</dbReference>
<comment type="caution">
    <text evidence="10">The sequence shown here is derived from an EMBL/GenBank/DDBJ whole genome shotgun (WGS) entry which is preliminary data.</text>
</comment>
<dbReference type="Proteomes" id="UP000621510">
    <property type="component" value="Unassembled WGS sequence"/>
</dbReference>
<feature type="transmembrane region" description="Helical" evidence="8">
    <location>
        <begin position="249"/>
        <end position="270"/>
    </location>
</feature>
<dbReference type="Pfam" id="PF07690">
    <property type="entry name" value="MFS_1"/>
    <property type="match status" value="1"/>
</dbReference>
<evidence type="ECO:0000256" key="2">
    <source>
        <dbReference type="ARBA" id="ARBA00022448"/>
    </source>
</evidence>
<protein>
    <submittedName>
        <fullName evidence="10">MHS family MFS transporter</fullName>
    </submittedName>
</protein>
<keyword evidence="2" id="KW-0813">Transport</keyword>
<evidence type="ECO:0000256" key="3">
    <source>
        <dbReference type="ARBA" id="ARBA00022475"/>
    </source>
</evidence>
<keyword evidence="3" id="KW-1003">Cell membrane</keyword>
<evidence type="ECO:0000259" key="9">
    <source>
        <dbReference type="PROSITE" id="PS50850"/>
    </source>
</evidence>
<dbReference type="Gene3D" id="1.20.1250.20">
    <property type="entry name" value="MFS general substrate transporter like domains"/>
    <property type="match status" value="1"/>
</dbReference>
<dbReference type="SUPFAM" id="SSF103473">
    <property type="entry name" value="MFS general substrate transporter"/>
    <property type="match status" value="1"/>
</dbReference>
<dbReference type="EMBL" id="JAERRG010000003">
    <property type="protein sequence ID" value="MBL1112977.1"/>
    <property type="molecule type" value="Genomic_DNA"/>
</dbReference>
<feature type="transmembrane region" description="Helical" evidence="8">
    <location>
        <begin position="403"/>
        <end position="423"/>
    </location>
</feature>
<keyword evidence="4 8" id="KW-0812">Transmembrane</keyword>
<evidence type="ECO:0000256" key="5">
    <source>
        <dbReference type="ARBA" id="ARBA00022989"/>
    </source>
</evidence>
<dbReference type="PANTHER" id="PTHR43045">
    <property type="entry name" value="SHIKIMATE TRANSPORTER"/>
    <property type="match status" value="1"/>
</dbReference>
<evidence type="ECO:0000256" key="8">
    <source>
        <dbReference type="SAM" id="Phobius"/>
    </source>
</evidence>
<dbReference type="InterPro" id="IPR036259">
    <property type="entry name" value="MFS_trans_sf"/>
</dbReference>
<feature type="transmembrane region" description="Helical" evidence="8">
    <location>
        <begin position="311"/>
        <end position="330"/>
    </location>
</feature>
<evidence type="ECO:0000256" key="7">
    <source>
        <dbReference type="SAM" id="MobiDB-lite"/>
    </source>
</evidence>
<dbReference type="PROSITE" id="PS00216">
    <property type="entry name" value="SUGAR_TRANSPORT_1"/>
    <property type="match status" value="1"/>
</dbReference>
<feature type="domain" description="Major facilitator superfamily (MFS) profile" evidence="9">
    <location>
        <begin position="20"/>
        <end position="430"/>
    </location>
</feature>
<evidence type="ECO:0000256" key="6">
    <source>
        <dbReference type="ARBA" id="ARBA00023136"/>
    </source>
</evidence>
<comment type="subcellular location">
    <subcellularLocation>
        <location evidence="1">Cell membrane</location>
        <topology evidence="1">Multi-pass membrane protein</topology>
    </subcellularLocation>
</comment>
<evidence type="ECO:0000256" key="4">
    <source>
        <dbReference type="ARBA" id="ARBA00022692"/>
    </source>
</evidence>
<accession>A0ABS1PKQ2</accession>
<feature type="transmembrane region" description="Helical" evidence="8">
    <location>
        <begin position="192"/>
        <end position="211"/>
    </location>
</feature>
<feature type="transmembrane region" description="Helical" evidence="8">
    <location>
        <begin position="54"/>
        <end position="73"/>
    </location>
</feature>
<feature type="transmembrane region" description="Helical" evidence="8">
    <location>
        <begin position="159"/>
        <end position="180"/>
    </location>
</feature>
<evidence type="ECO:0000256" key="1">
    <source>
        <dbReference type="ARBA" id="ARBA00004651"/>
    </source>
</evidence>
<proteinExistence type="predicted"/>
<dbReference type="PROSITE" id="PS50850">
    <property type="entry name" value="MFS"/>
    <property type="match status" value="1"/>
</dbReference>
<reference evidence="10 11" key="1">
    <citation type="submission" date="2021-01" db="EMBL/GenBank/DDBJ databases">
        <title>WGS of actinomycetes isolated from Thailand.</title>
        <authorList>
            <person name="Thawai C."/>
        </authorList>
    </citation>
    <scope>NUCLEOTIDE SEQUENCE [LARGE SCALE GENOMIC DNA]</scope>
    <source>
        <strain evidence="10 11">CA3R110</strain>
    </source>
</reference>
<dbReference type="Pfam" id="PF00083">
    <property type="entry name" value="Sugar_tr"/>
    <property type="match status" value="1"/>
</dbReference>
<feature type="transmembrane region" description="Helical" evidence="8">
    <location>
        <begin position="93"/>
        <end position="114"/>
    </location>
</feature>
<keyword evidence="5 8" id="KW-1133">Transmembrane helix</keyword>
<organism evidence="10 11">
    <name type="scientific">Streptomyces endocoffeicus</name>
    <dbReference type="NCBI Taxonomy" id="2898945"/>
    <lineage>
        <taxon>Bacteria</taxon>
        <taxon>Bacillati</taxon>
        <taxon>Actinomycetota</taxon>
        <taxon>Actinomycetes</taxon>
        <taxon>Kitasatosporales</taxon>
        <taxon>Streptomycetaceae</taxon>
        <taxon>Streptomyces</taxon>
    </lineage>
</organism>
<dbReference type="InterPro" id="IPR005829">
    <property type="entry name" value="Sugar_transporter_CS"/>
</dbReference>
<keyword evidence="11" id="KW-1185">Reference proteome</keyword>